<organism evidence="2 3">
    <name type="scientific">Pleurodeles waltl</name>
    <name type="common">Iberian ribbed newt</name>
    <dbReference type="NCBI Taxonomy" id="8319"/>
    <lineage>
        <taxon>Eukaryota</taxon>
        <taxon>Metazoa</taxon>
        <taxon>Chordata</taxon>
        <taxon>Craniata</taxon>
        <taxon>Vertebrata</taxon>
        <taxon>Euteleostomi</taxon>
        <taxon>Amphibia</taxon>
        <taxon>Batrachia</taxon>
        <taxon>Caudata</taxon>
        <taxon>Salamandroidea</taxon>
        <taxon>Salamandridae</taxon>
        <taxon>Pleurodelinae</taxon>
        <taxon>Pleurodeles</taxon>
    </lineage>
</organism>
<reference evidence="2" key="1">
    <citation type="journal article" date="2022" name="bioRxiv">
        <title>Sequencing and chromosome-scale assembly of the giantPleurodeles waltlgenome.</title>
        <authorList>
            <person name="Brown T."/>
            <person name="Elewa A."/>
            <person name="Iarovenko S."/>
            <person name="Subramanian E."/>
            <person name="Araus A.J."/>
            <person name="Petzold A."/>
            <person name="Susuki M."/>
            <person name="Suzuki K.-i.T."/>
            <person name="Hayashi T."/>
            <person name="Toyoda A."/>
            <person name="Oliveira C."/>
            <person name="Osipova E."/>
            <person name="Leigh N.D."/>
            <person name="Simon A."/>
            <person name="Yun M.H."/>
        </authorList>
    </citation>
    <scope>NUCLEOTIDE SEQUENCE</scope>
    <source>
        <strain evidence="2">20211129_DDA</strain>
        <tissue evidence="2">Liver</tissue>
    </source>
</reference>
<feature type="compositionally biased region" description="Basic and acidic residues" evidence="1">
    <location>
        <begin position="28"/>
        <end position="40"/>
    </location>
</feature>
<evidence type="ECO:0000256" key="1">
    <source>
        <dbReference type="SAM" id="MobiDB-lite"/>
    </source>
</evidence>
<sequence>MKQGTCPGGTIEDISYLRERALGQNQEEEARAEEKKREQDAADPEEERERPGRKKDTRCRNEGKKTQADGNTEESLKEGTQGRPNNEEINKPQFWDSTASTGRCPYSGLCWHPFKKKTSKDR</sequence>
<feature type="compositionally biased region" description="Basic residues" evidence="1">
    <location>
        <begin position="113"/>
        <end position="122"/>
    </location>
</feature>
<keyword evidence="3" id="KW-1185">Reference proteome</keyword>
<proteinExistence type="predicted"/>
<evidence type="ECO:0000313" key="3">
    <source>
        <dbReference type="Proteomes" id="UP001066276"/>
    </source>
</evidence>
<feature type="compositionally biased region" description="Basic and acidic residues" evidence="1">
    <location>
        <begin position="58"/>
        <end position="67"/>
    </location>
</feature>
<gene>
    <name evidence="2" type="ORF">NDU88_004527</name>
</gene>
<dbReference type="Proteomes" id="UP001066276">
    <property type="component" value="Chromosome 2_1"/>
</dbReference>
<comment type="caution">
    <text evidence="2">The sequence shown here is derived from an EMBL/GenBank/DDBJ whole genome shotgun (WGS) entry which is preliminary data.</text>
</comment>
<accession>A0AAV7VIJ3</accession>
<dbReference type="AlphaFoldDB" id="A0AAV7VIJ3"/>
<evidence type="ECO:0000313" key="2">
    <source>
        <dbReference type="EMBL" id="KAJ1200706.1"/>
    </source>
</evidence>
<protein>
    <submittedName>
        <fullName evidence="2">Uncharacterized protein</fullName>
    </submittedName>
</protein>
<feature type="region of interest" description="Disordered" evidence="1">
    <location>
        <begin position="1"/>
        <end position="122"/>
    </location>
</feature>
<name>A0AAV7VIJ3_PLEWA</name>
<dbReference type="EMBL" id="JANPWB010000003">
    <property type="protein sequence ID" value="KAJ1200706.1"/>
    <property type="molecule type" value="Genomic_DNA"/>
</dbReference>